<evidence type="ECO:0000256" key="13">
    <source>
        <dbReference type="ARBA" id="ARBA00048070"/>
    </source>
</evidence>
<evidence type="ECO:0000256" key="7">
    <source>
        <dbReference type="ARBA" id="ARBA00022723"/>
    </source>
</evidence>
<dbReference type="InterPro" id="IPR009161">
    <property type="entry name" value="6-Pfructokinase_euk"/>
</dbReference>
<dbReference type="InterPro" id="IPR022953">
    <property type="entry name" value="ATP_PFK"/>
</dbReference>
<organism evidence="17 18">
    <name type="scientific">Paramuricea clavata</name>
    <name type="common">Red gorgonian</name>
    <name type="synonym">Violescent sea-whip</name>
    <dbReference type="NCBI Taxonomy" id="317549"/>
    <lineage>
        <taxon>Eukaryota</taxon>
        <taxon>Metazoa</taxon>
        <taxon>Cnidaria</taxon>
        <taxon>Anthozoa</taxon>
        <taxon>Octocorallia</taxon>
        <taxon>Malacalcyonacea</taxon>
        <taxon>Plexauridae</taxon>
        <taxon>Paramuricea</taxon>
    </lineage>
</organism>
<dbReference type="GO" id="GO:0061621">
    <property type="term" value="P:canonical glycolysis"/>
    <property type="evidence" value="ECO:0007669"/>
    <property type="project" value="TreeGrafter"/>
</dbReference>
<comment type="cofactor">
    <cofactor evidence="1 14">
        <name>Mg(2+)</name>
        <dbReference type="ChEBI" id="CHEBI:18420"/>
    </cofactor>
</comment>
<evidence type="ECO:0000256" key="15">
    <source>
        <dbReference type="PIRNR" id="PIRNR000533"/>
    </source>
</evidence>
<dbReference type="GO" id="GO:0003872">
    <property type="term" value="F:6-phosphofructokinase activity"/>
    <property type="evidence" value="ECO:0007669"/>
    <property type="project" value="UniProtKB-UniRule"/>
</dbReference>
<evidence type="ECO:0000256" key="3">
    <source>
        <dbReference type="ARBA" id="ARBA00004679"/>
    </source>
</evidence>
<comment type="similarity">
    <text evidence="14">Belongs to the phosphofructokinase type A (PFKA) family. ATP-dependent PFK group I subfamily. Eukaryotic two domain clade 'E' sub-subfamily.</text>
</comment>
<evidence type="ECO:0000256" key="6">
    <source>
        <dbReference type="ARBA" id="ARBA00022679"/>
    </source>
</evidence>
<keyword evidence="9 14" id="KW-0418">Kinase</keyword>
<feature type="region of interest" description="C-terminal regulatory PFK domain 2" evidence="14">
    <location>
        <begin position="466"/>
        <end position="834"/>
    </location>
</feature>
<feature type="binding site" description="in other chain" evidence="14">
    <location>
        <position position="695"/>
    </location>
    <ligand>
        <name>beta-D-fructose 2,6-bisphosphate</name>
        <dbReference type="ChEBI" id="CHEBI:58579"/>
        <note>allosteric activator; ligand shared between dimeric partners</note>
    </ligand>
</feature>
<protein>
    <recommendedName>
        <fullName evidence="14">ATP-dependent 6-phosphofructokinase</fullName>
        <shortName evidence="14">ATP-PFK</shortName>
        <shortName evidence="14">Phosphofructokinase</shortName>
        <ecNumber evidence="14">2.7.1.11</ecNumber>
    </recommendedName>
    <alternativeName>
        <fullName evidence="14">Phosphohexokinase</fullName>
    </alternativeName>
</protein>
<feature type="binding site" evidence="14">
    <location>
        <begin position="175"/>
        <end position="178"/>
    </location>
    <ligand>
        <name>ATP</name>
        <dbReference type="ChEBI" id="CHEBI:30616"/>
    </ligand>
</feature>
<comment type="function">
    <text evidence="14">Catalyzes the phosphorylation of D-fructose 6-phosphate to fructose 1,6-bisphosphate by ATP, the first committing step of glycolysis.</text>
</comment>
<dbReference type="GO" id="GO:0006002">
    <property type="term" value="P:fructose 6-phosphate metabolic process"/>
    <property type="evidence" value="ECO:0007669"/>
    <property type="project" value="InterPro"/>
</dbReference>
<feature type="domain" description="Phosphofructokinase" evidence="16">
    <location>
        <begin position="75"/>
        <end position="379"/>
    </location>
</feature>
<feature type="domain" description="Phosphofructokinase" evidence="16">
    <location>
        <begin position="467"/>
        <end position="753"/>
    </location>
</feature>
<dbReference type="Proteomes" id="UP001152795">
    <property type="component" value="Unassembled WGS sequence"/>
</dbReference>
<keyword evidence="4 14" id="KW-0963">Cytoplasm</keyword>
<comment type="pathway">
    <text evidence="3 14 15">Carbohydrate degradation; glycolysis; D-glyceraldehyde 3-phosphate and glycerone phosphate from D-glucose: step 3/4.</text>
</comment>
<dbReference type="PIRSF" id="PIRSF000533">
    <property type="entry name" value="ATP_PFK_euk"/>
    <property type="match status" value="1"/>
</dbReference>
<feature type="binding site" description="in other chain" evidence="14">
    <location>
        <begin position="355"/>
        <end position="358"/>
    </location>
    <ligand>
        <name>substrate</name>
        <note>ligand shared between dimeric partners</note>
    </ligand>
</feature>
<feature type="binding site" description="in other chain" evidence="14">
    <location>
        <begin position="727"/>
        <end position="730"/>
    </location>
    <ligand>
        <name>beta-D-fructose 2,6-bisphosphate</name>
        <dbReference type="ChEBI" id="CHEBI:58579"/>
        <note>allosteric activator; ligand shared between dimeric partners</note>
    </ligand>
</feature>
<keyword evidence="8 14" id="KW-0547">Nucleotide-binding</keyword>
<keyword evidence="6 14" id="KW-0808">Transferase</keyword>
<feature type="binding site" evidence="14">
    <location>
        <position position="721"/>
    </location>
    <ligand>
        <name>beta-D-fructose 2,6-bisphosphate</name>
        <dbReference type="ChEBI" id="CHEBI:58579"/>
        <note>allosteric activator; ligand shared between dimeric partners</note>
    </ligand>
</feature>
<dbReference type="AlphaFoldDB" id="A0A6S7HBS5"/>
<dbReference type="GO" id="GO:0042802">
    <property type="term" value="F:identical protein binding"/>
    <property type="evidence" value="ECO:0007669"/>
    <property type="project" value="TreeGrafter"/>
</dbReference>
<dbReference type="EMBL" id="CACRXK020004589">
    <property type="protein sequence ID" value="CAB4003295.1"/>
    <property type="molecule type" value="Genomic_DNA"/>
</dbReference>
<dbReference type="GO" id="GO:0016208">
    <property type="term" value="F:AMP binding"/>
    <property type="evidence" value="ECO:0007669"/>
    <property type="project" value="TreeGrafter"/>
</dbReference>
<accession>A0A6S7HBS5</accession>
<feature type="binding site" evidence="14">
    <location>
        <position position="349"/>
    </location>
    <ligand>
        <name>substrate</name>
        <note>ligand shared between dimeric partners</note>
    </ligand>
</feature>
<feature type="binding site" description="in other chain" evidence="14">
    <location>
        <position position="535"/>
    </location>
    <ligand>
        <name>beta-D-fructose 2,6-bisphosphate</name>
        <dbReference type="ChEBI" id="CHEBI:58579"/>
        <note>allosteric activator; ligand shared between dimeric partners</note>
    </ligand>
</feature>
<dbReference type="GO" id="GO:0048029">
    <property type="term" value="F:monosaccharide binding"/>
    <property type="evidence" value="ECO:0007669"/>
    <property type="project" value="TreeGrafter"/>
</dbReference>
<comment type="subcellular location">
    <subcellularLocation>
        <location evidence="2 14">Cytoplasm</location>
    </subcellularLocation>
</comment>
<dbReference type="PANTHER" id="PTHR13697:SF4">
    <property type="entry name" value="ATP-DEPENDENT 6-PHOSPHOFRUCTOKINASE"/>
    <property type="match status" value="1"/>
</dbReference>
<feature type="binding site" evidence="14">
    <location>
        <position position="176"/>
    </location>
    <ligand>
        <name>Mg(2+)</name>
        <dbReference type="ChEBI" id="CHEBI:18420"/>
        <note>catalytic</note>
    </ligand>
</feature>
<feature type="binding site" evidence="14">
    <location>
        <position position="631"/>
    </location>
    <ligand>
        <name>beta-D-fructose 2,6-bisphosphate</name>
        <dbReference type="ChEBI" id="CHEBI:58579"/>
        <note>allosteric activator; ligand shared between dimeric partners</note>
    </ligand>
</feature>
<evidence type="ECO:0000256" key="12">
    <source>
        <dbReference type="ARBA" id="ARBA00023152"/>
    </source>
</evidence>
<dbReference type="GO" id="GO:0070095">
    <property type="term" value="F:fructose-6-phosphate binding"/>
    <property type="evidence" value="ECO:0007669"/>
    <property type="project" value="TreeGrafter"/>
</dbReference>
<feature type="binding site" evidence="14">
    <location>
        <position position="82"/>
    </location>
    <ligand>
        <name>ATP</name>
        <dbReference type="ChEBI" id="CHEBI:30616"/>
    </ligand>
</feature>
<feature type="binding site" description="in other chain" evidence="14">
    <location>
        <begin position="638"/>
        <end position="640"/>
    </location>
    <ligand>
        <name>beta-D-fructose 2,6-bisphosphate</name>
        <dbReference type="ChEBI" id="CHEBI:58579"/>
        <note>allosteric activator; ligand shared between dimeric partners</note>
    </ligand>
</feature>
<evidence type="ECO:0000256" key="5">
    <source>
        <dbReference type="ARBA" id="ARBA00022533"/>
    </source>
</evidence>
<dbReference type="FunFam" id="3.40.50.460:FF:000008">
    <property type="entry name" value="ATP-dependent 6-phosphofructokinase"/>
    <property type="match status" value="1"/>
</dbReference>
<keyword evidence="10 14" id="KW-0067">ATP-binding</keyword>
<comment type="similarity">
    <text evidence="15">Belongs to the phosphofructokinase type A (PFKA) family. ATP-dependent PFK group I subfamily. Eukaryotic two domain clade "E" sub-subfamily.</text>
</comment>
<feature type="binding site" description="in other chain" evidence="14">
    <location>
        <position position="321"/>
    </location>
    <ligand>
        <name>substrate</name>
        <note>ligand shared between dimeric partners</note>
    </ligand>
</feature>
<dbReference type="GO" id="GO:0005945">
    <property type="term" value="C:6-phosphofructokinase complex"/>
    <property type="evidence" value="ECO:0007669"/>
    <property type="project" value="TreeGrafter"/>
</dbReference>
<keyword evidence="7 14" id="KW-0479">Metal-binding</keyword>
<keyword evidence="11 14" id="KW-0460">Magnesium</keyword>
<dbReference type="GO" id="GO:0005524">
    <property type="term" value="F:ATP binding"/>
    <property type="evidence" value="ECO:0007669"/>
    <property type="project" value="UniProtKB-KW"/>
</dbReference>
<dbReference type="PROSITE" id="PS00433">
    <property type="entry name" value="PHOSPHOFRUCTOKINASE"/>
    <property type="match status" value="2"/>
</dbReference>
<dbReference type="FunFam" id="3.40.50.450:FF:000043">
    <property type="entry name" value="ATP-dependent 6-phosphofructokinase, platelet type"/>
    <property type="match status" value="1"/>
</dbReference>
<dbReference type="GO" id="GO:0046872">
    <property type="term" value="F:metal ion binding"/>
    <property type="evidence" value="ECO:0007669"/>
    <property type="project" value="UniProtKB-KW"/>
</dbReference>
<comment type="caution">
    <text evidence="17">The sequence shown here is derived from an EMBL/GenBank/DDBJ whole genome shotgun (WGS) entry which is preliminary data.</text>
</comment>
<dbReference type="InterPro" id="IPR015912">
    <property type="entry name" value="Phosphofructokinase_CS"/>
</dbReference>
<dbReference type="EC" id="2.7.1.11" evidence="14"/>
<evidence type="ECO:0000256" key="2">
    <source>
        <dbReference type="ARBA" id="ARBA00004496"/>
    </source>
</evidence>
<dbReference type="InterPro" id="IPR000023">
    <property type="entry name" value="Phosphofructokinase_dom"/>
</dbReference>
<comment type="subunit">
    <text evidence="14">Homotetramer.</text>
</comment>
<comment type="catalytic activity">
    <reaction evidence="13 14 15">
        <text>beta-D-fructose 6-phosphate + ATP = beta-D-fructose 1,6-bisphosphate + ADP + H(+)</text>
        <dbReference type="Rhea" id="RHEA:16109"/>
        <dbReference type="ChEBI" id="CHEBI:15378"/>
        <dbReference type="ChEBI" id="CHEBI:30616"/>
        <dbReference type="ChEBI" id="CHEBI:32966"/>
        <dbReference type="ChEBI" id="CHEBI:57634"/>
        <dbReference type="ChEBI" id="CHEBI:456216"/>
        <dbReference type="EC" id="2.7.1.11"/>
    </reaction>
</comment>
<feature type="binding site" description="in other chain" evidence="14">
    <location>
        <begin position="221"/>
        <end position="223"/>
    </location>
    <ligand>
        <name>substrate</name>
        <note>ligand shared between dimeric partners</note>
    </ligand>
</feature>
<keyword evidence="12 14" id="KW-0324">Glycolysis</keyword>
<dbReference type="Gene3D" id="3.40.50.450">
    <property type="match status" value="2"/>
</dbReference>
<dbReference type="PRINTS" id="PR00476">
    <property type="entry name" value="PHFRCTKINASE"/>
</dbReference>
<evidence type="ECO:0000256" key="4">
    <source>
        <dbReference type="ARBA" id="ARBA00022490"/>
    </source>
</evidence>
<proteinExistence type="inferred from homology"/>
<dbReference type="GO" id="GO:0030388">
    <property type="term" value="P:fructose 1,6-bisphosphate metabolic process"/>
    <property type="evidence" value="ECO:0007669"/>
    <property type="project" value="TreeGrafter"/>
</dbReference>
<feature type="binding site" evidence="14">
    <location>
        <position position="258"/>
    </location>
    <ligand>
        <name>substrate</name>
        <note>ligand shared between dimeric partners</note>
    </ligand>
</feature>
<dbReference type="HAMAP" id="MF_03184">
    <property type="entry name" value="Phosphofructokinase_I_E"/>
    <property type="match status" value="1"/>
</dbReference>
<feature type="active site" description="Proton acceptor" evidence="14">
    <location>
        <position position="223"/>
    </location>
</feature>
<dbReference type="NCBIfam" id="TIGR02478">
    <property type="entry name" value="6PF1K_euk"/>
    <property type="match status" value="1"/>
</dbReference>
<feature type="binding site" description="in other chain" evidence="14">
    <location>
        <position position="802"/>
    </location>
    <ligand>
        <name>beta-D-fructose 2,6-bisphosphate</name>
        <dbReference type="ChEBI" id="CHEBI:58579"/>
        <note>allosteric activator; ligand shared between dimeric partners</note>
    </ligand>
</feature>
<dbReference type="InterPro" id="IPR035966">
    <property type="entry name" value="PKF_sf"/>
</dbReference>
<dbReference type="UniPathway" id="UPA00109">
    <property type="reaction ID" value="UER00182"/>
</dbReference>
<keyword evidence="18" id="KW-1185">Reference proteome</keyword>
<dbReference type="SUPFAM" id="SSF53784">
    <property type="entry name" value="Phosphofructokinase"/>
    <property type="match status" value="2"/>
</dbReference>
<evidence type="ECO:0000313" key="18">
    <source>
        <dbReference type="Proteomes" id="UP001152795"/>
    </source>
</evidence>
<feature type="region of interest" description="N-terminal catalytic PFK domain 1" evidence="14">
    <location>
        <begin position="1"/>
        <end position="447"/>
    </location>
</feature>
<dbReference type="Gene3D" id="3.40.50.460">
    <property type="entry name" value="Phosphofructokinase domain"/>
    <property type="match status" value="2"/>
</dbReference>
<evidence type="ECO:0000313" key="17">
    <source>
        <dbReference type="EMBL" id="CAB4003295.1"/>
    </source>
</evidence>
<feature type="binding site" evidence="14">
    <location>
        <begin position="145"/>
        <end position="146"/>
    </location>
    <ligand>
        <name>ATP</name>
        <dbReference type="ChEBI" id="CHEBI:30616"/>
    </ligand>
</feature>
<feature type="binding site" description="in other chain" evidence="14">
    <location>
        <begin position="593"/>
        <end position="597"/>
    </location>
    <ligand>
        <name>beta-D-fructose 2,6-bisphosphate</name>
        <dbReference type="ChEBI" id="CHEBI:58579"/>
        <note>allosteric activator; ligand shared between dimeric partners</note>
    </ligand>
</feature>
<keyword evidence="5 14" id="KW-0021">Allosteric enzyme</keyword>
<dbReference type="Pfam" id="PF00365">
    <property type="entry name" value="PFK"/>
    <property type="match status" value="2"/>
</dbReference>
<sequence length="834" mass="90977">MIAGLHYILYLLAEICRRVLPGRFTDRAIGNRGSPEKSEETDRYVVDSSSDKAAKMKSLRAKPSMVNVNGFGQSIAVLTSGGDAQGMNPAIRAVVRMGLYAGAKVFAIWEGYEGMLSGGEYIKELSWQAVSGVIEKGGTIIGSARSKEFRTQEGRKKAAYNLISRGISNLIVIGGDGSLTGANIFRQEWKDFVQELLEEGKIKPSDAENCGFLNIVGMVGSIDNDFCGTDMTIGADSALHRIIDAVDTISTTASSHQRAFVLEVMGRHCGYLALISGLGSGADWVFIPEDPEKDGWEDEFCNFLKGTREAGKRLNIIIVAEGARDVHGNEITANQVTKLIKDRLQYDTRTTVLGHVQRGGVPSAFDRVLASRMGAEAALAVLDADEDSPPSVICIDGNQIVKKPLMECVERTLCVQKTISEKKFQDAVALRGRSFQITLDVFRKLRLVSPPAESNCSSSGKCQGYTLALINVGAPAGGMNSAGRAAVRLAQYEGHTVLGIRDGFDGLIADKVKTISWQDVNDWESVGGSKIGTKRTLPSKLGIENIAKKFRQHKIQGLIIIGGFEAYQSGIELTENREKFQAFRIPIVVIPATISNNVPGTEFSLGADTALNVIVESLDQLKQSASSATKRVFVVETMGGYCGYLATLGGLASGADAAYIYEEPCSIEAILDDCKHLINKIKYSGIQRGIILRNEKSSDYFSTDFLTSLYQAESKKVFTARNCVLGHIQQGGAPSPFDRILGVRFATLAVEFIIKNIKENMTMAGDVDAQGSNTSCLVGLEKKQNIFTPLNELKNATDFQHRLPKNQWWLHLQQLLRIMAKHQHIYDREAEDEV</sequence>
<name>A0A6S7HBS5_PARCT</name>
<reference evidence="17" key="1">
    <citation type="submission" date="2020-04" db="EMBL/GenBank/DDBJ databases">
        <authorList>
            <person name="Alioto T."/>
            <person name="Alioto T."/>
            <person name="Gomez Garrido J."/>
        </authorList>
    </citation>
    <scope>NUCLEOTIDE SEQUENCE</scope>
    <source>
        <strain evidence="17">A484AB</strain>
    </source>
</reference>
<gene>
    <name evidence="17" type="ORF">PACLA_8A026217</name>
</gene>
<evidence type="ECO:0000256" key="8">
    <source>
        <dbReference type="ARBA" id="ARBA00022741"/>
    </source>
</evidence>
<evidence type="ECO:0000256" key="10">
    <source>
        <dbReference type="ARBA" id="ARBA00022840"/>
    </source>
</evidence>
<feature type="binding site" description="in other chain" evidence="14">
    <location>
        <begin position="265"/>
        <end position="267"/>
    </location>
    <ligand>
        <name>substrate</name>
        <note>ligand shared between dimeric partners</note>
    </ligand>
</feature>
<comment type="caution">
    <text evidence="14">Lacks conserved residue(s) required for the propagation of feature annotation.</text>
</comment>
<dbReference type="PANTHER" id="PTHR13697">
    <property type="entry name" value="PHOSPHOFRUCTOKINASE"/>
    <property type="match status" value="1"/>
</dbReference>
<evidence type="ECO:0000256" key="11">
    <source>
        <dbReference type="ARBA" id="ARBA00022842"/>
    </source>
</evidence>
<dbReference type="OrthoDB" id="537915at2759"/>
<evidence type="ECO:0000256" key="1">
    <source>
        <dbReference type="ARBA" id="ARBA00001946"/>
    </source>
</evidence>
<comment type="activity regulation">
    <text evidence="14">Allosterically activated by ADP, AMP, or fructose 2,6-bisphosphate, and allosterically inhibited by ATP or citrate.</text>
</comment>
<evidence type="ECO:0000259" key="16">
    <source>
        <dbReference type="Pfam" id="PF00365"/>
    </source>
</evidence>
<evidence type="ECO:0000256" key="14">
    <source>
        <dbReference type="HAMAP-Rule" id="MF_03184"/>
    </source>
</evidence>
<evidence type="ECO:0000256" key="9">
    <source>
        <dbReference type="ARBA" id="ARBA00022777"/>
    </source>
</evidence>
<dbReference type="FunFam" id="3.40.50.460:FF:000003">
    <property type="entry name" value="ATP-dependent 6-phosphofructokinase"/>
    <property type="match status" value="1"/>
</dbReference>